<dbReference type="Pfam" id="PF13365">
    <property type="entry name" value="Trypsin_2"/>
    <property type="match status" value="1"/>
</dbReference>
<dbReference type="InterPro" id="IPR027417">
    <property type="entry name" value="P-loop_NTPase"/>
</dbReference>
<comment type="caution">
    <text evidence="2">The sequence shown here is derived from an EMBL/GenBank/DDBJ whole genome shotgun (WGS) entry which is preliminary data.</text>
</comment>
<keyword evidence="3" id="KW-1185">Reference proteome</keyword>
<dbReference type="SUPFAM" id="SSF52540">
    <property type="entry name" value="P-loop containing nucleoside triphosphate hydrolases"/>
    <property type="match status" value="1"/>
</dbReference>
<dbReference type="Gene3D" id="3.40.50.300">
    <property type="entry name" value="P-loop containing nucleotide triphosphate hydrolases"/>
    <property type="match status" value="1"/>
</dbReference>
<dbReference type="InterPro" id="IPR001646">
    <property type="entry name" value="5peptide_repeat"/>
</dbReference>
<accession>A0AAE3R8T3</accession>
<feature type="domain" description="NACHT" evidence="1">
    <location>
        <begin position="298"/>
        <end position="395"/>
    </location>
</feature>
<dbReference type="AlphaFoldDB" id="A0AAE3R8T3"/>
<dbReference type="Gene3D" id="2.40.10.120">
    <property type="match status" value="1"/>
</dbReference>
<sequence>MQRDLRPYVVRIQNDENRGTGFFIGDDGYILTCSHVIMSKGSDIEVFCYNSITSSFDEAYLADIELFIPESEGDLTLLKIKRTSKVKGLPLMTFQNSVFHDFYTYGFPNVNKNNGIDALGIILGTTQSSNNRIPLFQFKDNALTYGFSGSLIVDKTYGGIIGMAKSIASNGDNLRLIEANFGITSDFIYEKIKDIISGLKLYPAKSESKRLYEKSLKEIYEKADVFNQEIALKDLYTDPFFLIHKDCLQNNKTNQSKNEQTDFASIDKSLPNEIHKIIDGSYGNLLRSTFKINSPQFIFLYGHPGQGKSSFCKRLIYDILNENIYPERNLFFLKLRDVRQLEALEKQPIETLLEEIKNYAEILLEGKILDISKEDFSKSILILDGLDELEMLASFNEDNVLKFCQNLSDEMGKRKDWQIKPIVIITSRYGRISPHEIIKKDIIILQLANSTINQQLEWLKKLKNEGGKTWINEEDLQKYNHGTEHIHIKELIEQPILLNMIAQLNEPLIENSNRALIYNQLFTTLIQRPYDPHGKLNLHEQLKLEPGNLRQLIREIAFTIFKNNREYVHKDQLIRSLSTELRTFFESAQTNQEKRNQLSRLMMSFYMPEVRKNINDNTKGEIISSDYAIEFLHKSLQEYMTAEYIWQRFYIALTEKSTHTKQYYLTDASKLVELMQEIFGTVSLSDAIISYIRDIIAIQDDIIKHELNQRLEVFLIPLIQNSFLFNYTFLIGQEVSPLEVISNCFCGFWVIFGFSRQSMRDIKIFQLYTDPIYSSFFLLLKNNYQPFYLANFSEIKIIDQDLSGITLLEANLSNAYFEGCDLRGCDLRGARLTNTSFVDTNLIGSLFRYSNLESADLVRAELTGADLKQVFANGCNLSRTSLIGADLSEASLYRSTLRGANLTRANLRYTLLDEANLTKCILRKADLSSVNLSRSTLKQADLREAILFGADLTNCILQQADLRKAILTQADLRGAILTGADLRGANLQGADLRGAVLNKANLTGANLTEADFTGSVLNEAIIAKAILNNTDFTKADLSNVDFKDSDFTTANFANSDLTNTYLEQLLKSQFKSPSK</sequence>
<name>A0AAE3R8T3_9BACT</name>
<dbReference type="InterPro" id="IPR009003">
    <property type="entry name" value="Peptidase_S1_PA"/>
</dbReference>
<dbReference type="PANTHER" id="PTHR14136">
    <property type="entry name" value="BTB_POZ DOMAIN-CONTAINING PROTEIN KCTD9"/>
    <property type="match status" value="1"/>
</dbReference>
<dbReference type="PANTHER" id="PTHR14136:SF17">
    <property type="entry name" value="BTB_POZ DOMAIN-CONTAINING PROTEIN KCTD9"/>
    <property type="match status" value="1"/>
</dbReference>
<dbReference type="Pfam" id="PF05729">
    <property type="entry name" value="NACHT"/>
    <property type="match status" value="1"/>
</dbReference>
<organism evidence="2 3">
    <name type="scientific">Xanthocytophaga agilis</name>
    <dbReference type="NCBI Taxonomy" id="3048010"/>
    <lineage>
        <taxon>Bacteria</taxon>
        <taxon>Pseudomonadati</taxon>
        <taxon>Bacteroidota</taxon>
        <taxon>Cytophagia</taxon>
        <taxon>Cytophagales</taxon>
        <taxon>Rhodocytophagaceae</taxon>
        <taxon>Xanthocytophaga</taxon>
    </lineage>
</organism>
<dbReference type="Gene3D" id="2.160.20.80">
    <property type="entry name" value="E3 ubiquitin-protein ligase SopA"/>
    <property type="match status" value="2"/>
</dbReference>
<dbReference type="RefSeq" id="WP_314514122.1">
    <property type="nucleotide sequence ID" value="NZ_JASJOU010000008.1"/>
</dbReference>
<gene>
    <name evidence="2" type="ORF">QNI22_22775</name>
</gene>
<proteinExistence type="predicted"/>
<evidence type="ECO:0000313" key="2">
    <source>
        <dbReference type="EMBL" id="MDJ1503509.1"/>
    </source>
</evidence>
<dbReference type="InterPro" id="IPR051082">
    <property type="entry name" value="Pentapeptide-BTB/POZ_domain"/>
</dbReference>
<evidence type="ECO:0000313" key="3">
    <source>
        <dbReference type="Proteomes" id="UP001232063"/>
    </source>
</evidence>
<dbReference type="InterPro" id="IPR007111">
    <property type="entry name" value="NACHT_NTPase"/>
</dbReference>
<dbReference type="Pfam" id="PF00805">
    <property type="entry name" value="Pentapeptide"/>
    <property type="match status" value="5"/>
</dbReference>
<dbReference type="SUPFAM" id="SSF141571">
    <property type="entry name" value="Pentapeptide repeat-like"/>
    <property type="match status" value="2"/>
</dbReference>
<evidence type="ECO:0000259" key="1">
    <source>
        <dbReference type="Pfam" id="PF05729"/>
    </source>
</evidence>
<dbReference type="SUPFAM" id="SSF50494">
    <property type="entry name" value="Trypsin-like serine proteases"/>
    <property type="match status" value="1"/>
</dbReference>
<protein>
    <submittedName>
        <fullName evidence="2">Pentapeptide repeat-containing protein</fullName>
    </submittedName>
</protein>
<dbReference type="EMBL" id="JASJOU010000008">
    <property type="protein sequence ID" value="MDJ1503509.1"/>
    <property type="molecule type" value="Genomic_DNA"/>
</dbReference>
<dbReference type="Proteomes" id="UP001232063">
    <property type="component" value="Unassembled WGS sequence"/>
</dbReference>
<reference evidence="2" key="1">
    <citation type="submission" date="2023-05" db="EMBL/GenBank/DDBJ databases">
        <authorList>
            <person name="Zhang X."/>
        </authorList>
    </citation>
    <scope>NUCLEOTIDE SEQUENCE</scope>
    <source>
        <strain evidence="2">BD1B2-1</strain>
    </source>
</reference>